<reference evidence="3" key="1">
    <citation type="submission" date="2022-10" db="EMBL/GenBank/DDBJ databases">
        <title>Genome assembly of Pristionchus species.</title>
        <authorList>
            <person name="Yoshida K."/>
            <person name="Sommer R.J."/>
        </authorList>
    </citation>
    <scope>NUCLEOTIDE SEQUENCE [LARGE SCALE GENOMIC DNA]</scope>
    <source>
        <strain evidence="3">RS5460</strain>
    </source>
</reference>
<protein>
    <recommendedName>
        <fullName evidence="1">Protein kinase domain-containing protein</fullName>
    </recommendedName>
</protein>
<dbReference type="InterPro" id="IPR050122">
    <property type="entry name" value="RTK"/>
</dbReference>
<dbReference type="Proteomes" id="UP001328107">
    <property type="component" value="Unassembled WGS sequence"/>
</dbReference>
<name>A0AAN5D563_9BILA</name>
<dbReference type="GO" id="GO:0004714">
    <property type="term" value="F:transmembrane receptor protein tyrosine kinase activity"/>
    <property type="evidence" value="ECO:0007669"/>
    <property type="project" value="TreeGrafter"/>
</dbReference>
<dbReference type="PANTHER" id="PTHR24416">
    <property type="entry name" value="TYROSINE-PROTEIN KINASE RECEPTOR"/>
    <property type="match status" value="1"/>
</dbReference>
<dbReference type="PRINTS" id="PR00109">
    <property type="entry name" value="TYRKINASE"/>
</dbReference>
<dbReference type="PROSITE" id="PS50011">
    <property type="entry name" value="PROTEIN_KINASE_DOM"/>
    <property type="match status" value="1"/>
</dbReference>
<dbReference type="EMBL" id="BTRK01000006">
    <property type="protein sequence ID" value="GMR56599.1"/>
    <property type="molecule type" value="Genomic_DNA"/>
</dbReference>
<evidence type="ECO:0000313" key="2">
    <source>
        <dbReference type="EMBL" id="GMR56599.1"/>
    </source>
</evidence>
<feature type="domain" description="Protein kinase" evidence="1">
    <location>
        <begin position="1"/>
        <end position="168"/>
    </location>
</feature>
<dbReference type="InterPro" id="IPR000719">
    <property type="entry name" value="Prot_kinase_dom"/>
</dbReference>
<dbReference type="GO" id="GO:0005524">
    <property type="term" value="F:ATP binding"/>
    <property type="evidence" value="ECO:0007669"/>
    <property type="project" value="InterPro"/>
</dbReference>
<dbReference type="GO" id="GO:0005886">
    <property type="term" value="C:plasma membrane"/>
    <property type="evidence" value="ECO:0007669"/>
    <property type="project" value="TreeGrafter"/>
</dbReference>
<keyword evidence="3" id="KW-1185">Reference proteome</keyword>
<dbReference type="SMART" id="SM00219">
    <property type="entry name" value="TyrKc"/>
    <property type="match status" value="1"/>
</dbReference>
<proteinExistence type="predicted"/>
<dbReference type="InterPro" id="IPR011009">
    <property type="entry name" value="Kinase-like_dom_sf"/>
</dbReference>
<dbReference type="InterPro" id="IPR001245">
    <property type="entry name" value="Ser-Thr/Tyr_kinase_cat_dom"/>
</dbReference>
<dbReference type="AlphaFoldDB" id="A0AAN5D563"/>
<accession>A0AAN5D563</accession>
<gene>
    <name evidence="2" type="ORF">PMAYCL1PPCAC_26794</name>
</gene>
<evidence type="ECO:0000313" key="3">
    <source>
        <dbReference type="Proteomes" id="UP001328107"/>
    </source>
</evidence>
<sequence>SLVEGLLRECVRGVFSLKCGTIPINWPFAYTILVQKYSSNDLLQTSVLFRNISIVEVGRLPLLWLAPESYERWIFSPASDVWSMGVLLYELVTTGGRPYPDWATSELFDRLKNGERMERPADCSEAVYRMMRSCWELDASLRPNWRDLRMAMAAELERVCPNDDYILH</sequence>
<comment type="caution">
    <text evidence="2">The sequence shown here is derived from an EMBL/GenBank/DDBJ whole genome shotgun (WGS) entry which is preliminary data.</text>
</comment>
<dbReference type="Gene3D" id="1.10.510.10">
    <property type="entry name" value="Transferase(Phosphotransferase) domain 1"/>
    <property type="match status" value="1"/>
</dbReference>
<dbReference type="FunFam" id="1.10.510.10:FF:001927">
    <property type="entry name" value="Receptor protein-tyrosine kinase"/>
    <property type="match status" value="1"/>
</dbReference>
<evidence type="ECO:0000259" key="1">
    <source>
        <dbReference type="PROSITE" id="PS50011"/>
    </source>
</evidence>
<dbReference type="Pfam" id="PF07714">
    <property type="entry name" value="PK_Tyr_Ser-Thr"/>
    <property type="match status" value="1"/>
</dbReference>
<feature type="non-terminal residue" evidence="2">
    <location>
        <position position="1"/>
    </location>
</feature>
<dbReference type="GO" id="GO:0043235">
    <property type="term" value="C:receptor complex"/>
    <property type="evidence" value="ECO:0007669"/>
    <property type="project" value="TreeGrafter"/>
</dbReference>
<dbReference type="InterPro" id="IPR020635">
    <property type="entry name" value="Tyr_kinase_cat_dom"/>
</dbReference>
<dbReference type="GO" id="GO:0007169">
    <property type="term" value="P:cell surface receptor protein tyrosine kinase signaling pathway"/>
    <property type="evidence" value="ECO:0007669"/>
    <property type="project" value="TreeGrafter"/>
</dbReference>
<organism evidence="2 3">
    <name type="scientific">Pristionchus mayeri</name>
    <dbReference type="NCBI Taxonomy" id="1317129"/>
    <lineage>
        <taxon>Eukaryota</taxon>
        <taxon>Metazoa</taxon>
        <taxon>Ecdysozoa</taxon>
        <taxon>Nematoda</taxon>
        <taxon>Chromadorea</taxon>
        <taxon>Rhabditida</taxon>
        <taxon>Rhabditina</taxon>
        <taxon>Diplogasteromorpha</taxon>
        <taxon>Diplogasteroidea</taxon>
        <taxon>Neodiplogasteridae</taxon>
        <taxon>Pristionchus</taxon>
    </lineage>
</organism>
<dbReference type="PANTHER" id="PTHR24416:SF583">
    <property type="entry name" value="RECEPTOR PROTEIN-TYROSINE KINASE"/>
    <property type="match status" value="1"/>
</dbReference>
<dbReference type="SUPFAM" id="SSF56112">
    <property type="entry name" value="Protein kinase-like (PK-like)"/>
    <property type="match status" value="1"/>
</dbReference>